<dbReference type="GO" id="GO:0009252">
    <property type="term" value="P:peptidoglycan biosynthetic process"/>
    <property type="evidence" value="ECO:0007669"/>
    <property type="project" value="UniProtKB-KW"/>
</dbReference>
<evidence type="ECO:0000256" key="9">
    <source>
        <dbReference type="ARBA" id="ARBA00022984"/>
    </source>
</evidence>
<keyword evidence="12" id="KW-0131">Cell cycle</keyword>
<keyword evidence="5" id="KW-0328">Glycosyltransferase</keyword>
<keyword evidence="3" id="KW-1003">Cell membrane</keyword>
<evidence type="ECO:0000256" key="3">
    <source>
        <dbReference type="ARBA" id="ARBA00022475"/>
    </source>
</evidence>
<dbReference type="GO" id="GO:0051301">
    <property type="term" value="P:cell division"/>
    <property type="evidence" value="ECO:0007669"/>
    <property type="project" value="UniProtKB-KW"/>
</dbReference>
<reference evidence="22" key="1">
    <citation type="submission" date="2017-02" db="EMBL/GenBank/DDBJ databases">
        <title>Delving into the versatile metabolic prowess of the omnipresent phylum Bacteroidetes.</title>
        <authorList>
            <person name="Nobu M.K."/>
            <person name="Mei R."/>
            <person name="Narihiro T."/>
            <person name="Kuroda K."/>
            <person name="Liu W.-T."/>
        </authorList>
    </citation>
    <scope>NUCLEOTIDE SEQUENCE</scope>
    <source>
        <strain evidence="22">ADurb.Bin417</strain>
    </source>
</reference>
<evidence type="ECO:0000256" key="19">
    <source>
        <dbReference type="ARBA" id="ARBA00044770"/>
    </source>
</evidence>
<dbReference type="InterPro" id="IPR001182">
    <property type="entry name" value="FtsW/RodA"/>
</dbReference>
<evidence type="ECO:0000256" key="16">
    <source>
        <dbReference type="ARBA" id="ARBA00038053"/>
    </source>
</evidence>
<keyword evidence="6" id="KW-0808">Transferase</keyword>
<dbReference type="EC" id="2.4.99.28" evidence="19"/>
<evidence type="ECO:0000256" key="14">
    <source>
        <dbReference type="ARBA" id="ARBA00032370"/>
    </source>
</evidence>
<keyword evidence="7 21" id="KW-0812">Transmembrane</keyword>
<evidence type="ECO:0000256" key="5">
    <source>
        <dbReference type="ARBA" id="ARBA00022676"/>
    </source>
</evidence>
<evidence type="ECO:0000313" key="22">
    <source>
        <dbReference type="EMBL" id="OPZ89185.1"/>
    </source>
</evidence>
<dbReference type="GO" id="GO:0008360">
    <property type="term" value="P:regulation of cell shape"/>
    <property type="evidence" value="ECO:0007669"/>
    <property type="project" value="UniProtKB-KW"/>
</dbReference>
<feature type="transmembrane region" description="Helical" evidence="21">
    <location>
        <begin position="168"/>
        <end position="184"/>
    </location>
</feature>
<dbReference type="NCBIfam" id="TIGR02614">
    <property type="entry name" value="ftsW"/>
    <property type="match status" value="1"/>
</dbReference>
<evidence type="ECO:0000256" key="15">
    <source>
        <dbReference type="ARBA" id="ARBA00033270"/>
    </source>
</evidence>
<feature type="transmembrane region" description="Helical" evidence="21">
    <location>
        <begin position="108"/>
        <end position="131"/>
    </location>
</feature>
<evidence type="ECO:0000256" key="1">
    <source>
        <dbReference type="ARBA" id="ARBA00004651"/>
    </source>
</evidence>
<feature type="transmembrane region" description="Helical" evidence="21">
    <location>
        <begin position="343"/>
        <end position="365"/>
    </location>
</feature>
<evidence type="ECO:0000256" key="13">
    <source>
        <dbReference type="ARBA" id="ARBA00023316"/>
    </source>
</evidence>
<evidence type="ECO:0000256" key="6">
    <source>
        <dbReference type="ARBA" id="ARBA00022679"/>
    </source>
</evidence>
<accession>A0A1V5M7R3</accession>
<keyword evidence="8" id="KW-0133">Cell shape</keyword>
<dbReference type="InterPro" id="IPR013437">
    <property type="entry name" value="FtsW"/>
</dbReference>
<evidence type="ECO:0000256" key="2">
    <source>
        <dbReference type="ARBA" id="ARBA00004752"/>
    </source>
</evidence>
<gene>
    <name evidence="22" type="primary">ftsW</name>
    <name evidence="22" type="ORF">BWY73_01551</name>
</gene>
<evidence type="ECO:0000256" key="4">
    <source>
        <dbReference type="ARBA" id="ARBA00022618"/>
    </source>
</evidence>
<keyword evidence="10 21" id="KW-1133">Transmembrane helix</keyword>
<dbReference type="Proteomes" id="UP000485484">
    <property type="component" value="Unassembled WGS sequence"/>
</dbReference>
<keyword evidence="9" id="KW-0573">Peptidoglycan synthesis</keyword>
<comment type="caution">
    <text evidence="22">The sequence shown here is derived from an EMBL/GenBank/DDBJ whole genome shotgun (WGS) entry which is preliminary data.</text>
</comment>
<comment type="catalytic activity">
    <reaction evidence="20">
        <text>[GlcNAc-(1-&gt;4)-Mur2Ac(oyl-L-Ala-gamma-D-Glu-L-Lys-D-Ala-D-Ala)](n)-di-trans,octa-cis-undecaprenyl diphosphate + beta-D-GlcNAc-(1-&gt;4)-Mur2Ac(oyl-L-Ala-gamma-D-Glu-L-Lys-D-Ala-D-Ala)-di-trans,octa-cis-undecaprenyl diphosphate = [GlcNAc-(1-&gt;4)-Mur2Ac(oyl-L-Ala-gamma-D-Glu-L-Lys-D-Ala-D-Ala)](n+1)-di-trans,octa-cis-undecaprenyl diphosphate + di-trans,octa-cis-undecaprenyl diphosphate + H(+)</text>
        <dbReference type="Rhea" id="RHEA:23708"/>
        <dbReference type="Rhea" id="RHEA-COMP:9602"/>
        <dbReference type="Rhea" id="RHEA-COMP:9603"/>
        <dbReference type="ChEBI" id="CHEBI:15378"/>
        <dbReference type="ChEBI" id="CHEBI:58405"/>
        <dbReference type="ChEBI" id="CHEBI:60033"/>
        <dbReference type="ChEBI" id="CHEBI:78435"/>
        <dbReference type="EC" id="2.4.99.28"/>
    </reaction>
</comment>
<evidence type="ECO:0000256" key="20">
    <source>
        <dbReference type="ARBA" id="ARBA00049902"/>
    </source>
</evidence>
<comment type="subcellular location">
    <subcellularLocation>
        <location evidence="1">Cell membrane</location>
        <topology evidence="1">Multi-pass membrane protein</topology>
    </subcellularLocation>
</comment>
<comment type="pathway">
    <text evidence="2">Cell wall biogenesis; peptidoglycan biosynthesis.</text>
</comment>
<evidence type="ECO:0000256" key="11">
    <source>
        <dbReference type="ARBA" id="ARBA00023136"/>
    </source>
</evidence>
<feature type="transmembrane region" description="Helical" evidence="21">
    <location>
        <begin position="56"/>
        <end position="74"/>
    </location>
</feature>
<evidence type="ECO:0000256" key="21">
    <source>
        <dbReference type="SAM" id="Phobius"/>
    </source>
</evidence>
<organism evidence="22">
    <name type="scientific">candidate division TA06 bacterium ADurb.Bin417</name>
    <dbReference type="NCBI Taxonomy" id="1852828"/>
    <lineage>
        <taxon>Bacteria</taxon>
        <taxon>Bacteria division TA06</taxon>
    </lineage>
</organism>
<protein>
    <recommendedName>
        <fullName evidence="17">Probable peptidoglycan glycosyltransferase FtsW</fullName>
        <ecNumber evidence="19">2.4.99.28</ecNumber>
    </recommendedName>
    <alternativeName>
        <fullName evidence="18">Cell division protein FtsW</fullName>
    </alternativeName>
    <alternativeName>
        <fullName evidence="15">Cell wall polymerase</fullName>
    </alternativeName>
    <alternativeName>
        <fullName evidence="14">Peptidoglycan polymerase</fullName>
    </alternativeName>
</protein>
<proteinExistence type="inferred from homology"/>
<evidence type="ECO:0000256" key="7">
    <source>
        <dbReference type="ARBA" id="ARBA00022692"/>
    </source>
</evidence>
<dbReference type="PANTHER" id="PTHR30474">
    <property type="entry name" value="CELL CYCLE PROTEIN"/>
    <property type="match status" value="1"/>
</dbReference>
<feature type="transmembrane region" description="Helical" evidence="21">
    <location>
        <begin position="309"/>
        <end position="331"/>
    </location>
</feature>
<dbReference type="PANTHER" id="PTHR30474:SF2">
    <property type="entry name" value="PEPTIDOGLYCAN GLYCOSYLTRANSFERASE FTSW-RELATED"/>
    <property type="match status" value="1"/>
</dbReference>
<evidence type="ECO:0000256" key="17">
    <source>
        <dbReference type="ARBA" id="ARBA00041185"/>
    </source>
</evidence>
<evidence type="ECO:0000256" key="8">
    <source>
        <dbReference type="ARBA" id="ARBA00022960"/>
    </source>
</evidence>
<evidence type="ECO:0000256" key="10">
    <source>
        <dbReference type="ARBA" id="ARBA00022989"/>
    </source>
</evidence>
<keyword evidence="11 21" id="KW-0472">Membrane</keyword>
<dbReference type="EMBL" id="MWAK01000399">
    <property type="protein sequence ID" value="OPZ89185.1"/>
    <property type="molecule type" value="Genomic_DNA"/>
</dbReference>
<dbReference type="GO" id="GO:0015648">
    <property type="term" value="F:lipid-linked peptidoglycan transporter activity"/>
    <property type="evidence" value="ECO:0007669"/>
    <property type="project" value="TreeGrafter"/>
</dbReference>
<sequence>MLNGEIRLKKPWPVYRKLSFLVVLLAALGVLLVYDITFLQAGQKYNDQYFFLKRQLLWVMLGFACFLGALRINLDRWRRYARISLLVAIALLFLVLVIGREINGAKRWFSLGFFNFQPSEFAKLAVIFYLADFLARKERVITNPVRIFMPTGLLVGLAGALILKEPDYGTAALVLALLFILYFIAGAPRRLLFLGILVLAVLGGLFVIQSDYHRKKMQTWLNPGADPLGAGYQINSSLLAVGSGGIFGRGLGQGQQKYDYLPEPHTDFIFANIAEELGLIGSLLFLSPFFLLIHLGLETARRSADLFRFYLGTGLTSLLALQTLIHLGVVLSLLPNKGLTLPFISYGGSSLLFTFLGTGLLVNLARDLPPDEPVQ</sequence>
<dbReference type="GO" id="GO:0008955">
    <property type="term" value="F:peptidoglycan glycosyltransferase activity"/>
    <property type="evidence" value="ECO:0007669"/>
    <property type="project" value="UniProtKB-EC"/>
</dbReference>
<evidence type="ECO:0000256" key="18">
    <source>
        <dbReference type="ARBA" id="ARBA00041418"/>
    </source>
</evidence>
<keyword evidence="4" id="KW-0132">Cell division</keyword>
<dbReference type="GO" id="GO:0005886">
    <property type="term" value="C:plasma membrane"/>
    <property type="evidence" value="ECO:0007669"/>
    <property type="project" value="UniProtKB-SubCell"/>
</dbReference>
<feature type="transmembrane region" description="Helical" evidence="21">
    <location>
        <begin position="83"/>
        <end position="102"/>
    </location>
</feature>
<name>A0A1V5M7R3_UNCT6</name>
<feature type="transmembrane region" description="Helical" evidence="21">
    <location>
        <begin position="143"/>
        <end position="162"/>
    </location>
</feature>
<feature type="transmembrane region" description="Helical" evidence="21">
    <location>
        <begin position="18"/>
        <end position="36"/>
    </location>
</feature>
<dbReference type="GO" id="GO:0032153">
    <property type="term" value="C:cell division site"/>
    <property type="evidence" value="ECO:0007669"/>
    <property type="project" value="TreeGrafter"/>
</dbReference>
<dbReference type="GO" id="GO:0071555">
    <property type="term" value="P:cell wall organization"/>
    <property type="evidence" value="ECO:0007669"/>
    <property type="project" value="UniProtKB-KW"/>
</dbReference>
<dbReference type="AlphaFoldDB" id="A0A1V5M7R3"/>
<feature type="transmembrane region" description="Helical" evidence="21">
    <location>
        <begin position="277"/>
        <end position="297"/>
    </location>
</feature>
<feature type="transmembrane region" description="Helical" evidence="21">
    <location>
        <begin position="191"/>
        <end position="208"/>
    </location>
</feature>
<comment type="similarity">
    <text evidence="16">Belongs to the SEDS family. FtsW subfamily.</text>
</comment>
<evidence type="ECO:0000256" key="12">
    <source>
        <dbReference type="ARBA" id="ARBA00023306"/>
    </source>
</evidence>
<keyword evidence="13" id="KW-0961">Cell wall biogenesis/degradation</keyword>
<dbReference type="Pfam" id="PF01098">
    <property type="entry name" value="FTSW_RODA_SPOVE"/>
    <property type="match status" value="1"/>
</dbReference>